<gene>
    <name evidence="1" type="ORF">HNAJ_LOCUS6911</name>
</gene>
<dbReference type="WBParaSite" id="HNAJ_0000691501-mRNA-1">
    <property type="protein sequence ID" value="HNAJ_0000691501-mRNA-1"/>
    <property type="gene ID" value="HNAJ_0000691501"/>
</dbReference>
<protein>
    <submittedName>
        <fullName evidence="3">CNH domain-containing protein</fullName>
    </submittedName>
</protein>
<name>A0A0R3TIM4_RODNA</name>
<evidence type="ECO:0000313" key="3">
    <source>
        <dbReference type="WBParaSite" id="HNAJ_0000691501-mRNA-1"/>
    </source>
</evidence>
<dbReference type="EMBL" id="UZAE01009017">
    <property type="protein sequence ID" value="VDO02771.1"/>
    <property type="molecule type" value="Genomic_DNA"/>
</dbReference>
<dbReference type="AlphaFoldDB" id="A0A0R3TIM4"/>
<accession>A0A0R3TIM4</accession>
<reference evidence="3" key="1">
    <citation type="submission" date="2017-02" db="UniProtKB">
        <authorList>
            <consortium name="WormBaseParasite"/>
        </authorList>
    </citation>
    <scope>IDENTIFICATION</scope>
</reference>
<reference evidence="1 2" key="2">
    <citation type="submission" date="2018-11" db="EMBL/GenBank/DDBJ databases">
        <authorList>
            <consortium name="Pathogen Informatics"/>
        </authorList>
    </citation>
    <scope>NUCLEOTIDE SEQUENCE [LARGE SCALE GENOMIC DNA]</scope>
</reference>
<dbReference type="STRING" id="102285.A0A0R3TIM4"/>
<evidence type="ECO:0000313" key="1">
    <source>
        <dbReference type="EMBL" id="VDO02771.1"/>
    </source>
</evidence>
<evidence type="ECO:0000313" key="2">
    <source>
        <dbReference type="Proteomes" id="UP000278807"/>
    </source>
</evidence>
<dbReference type="OrthoDB" id="8883818at2759"/>
<keyword evidence="2" id="KW-1185">Reference proteome</keyword>
<sequence length="149" mass="17140">MGSIRGLTRKQRQKEHHMSKLPTPIHLPFWPFSLTPNLPLAVHFAEETFARICLIQHVDHLNLYRLPGKLQKKMKDKPRSVLQLARIQPLRGNYIVTSAISPCGKFLAYSDDVRSRVLIIEKSVVRGHHRTRLAKQVSGDLNGQIYLLF</sequence>
<dbReference type="Proteomes" id="UP000278807">
    <property type="component" value="Unassembled WGS sequence"/>
</dbReference>
<organism evidence="3">
    <name type="scientific">Rodentolepis nana</name>
    <name type="common">Dwarf tapeworm</name>
    <name type="synonym">Hymenolepis nana</name>
    <dbReference type="NCBI Taxonomy" id="102285"/>
    <lineage>
        <taxon>Eukaryota</taxon>
        <taxon>Metazoa</taxon>
        <taxon>Spiralia</taxon>
        <taxon>Lophotrochozoa</taxon>
        <taxon>Platyhelminthes</taxon>
        <taxon>Cestoda</taxon>
        <taxon>Eucestoda</taxon>
        <taxon>Cyclophyllidea</taxon>
        <taxon>Hymenolepididae</taxon>
        <taxon>Rodentolepis</taxon>
    </lineage>
</organism>
<proteinExistence type="predicted"/>